<keyword evidence="8" id="KW-0472">Membrane</keyword>
<dbReference type="PANTHER" id="PTHR38762:SF1">
    <property type="entry name" value="CRYPTIC OUTER MEMBRANE PORIN BGLH-RELATED"/>
    <property type="match status" value="1"/>
</dbReference>
<evidence type="ECO:0000256" key="1">
    <source>
        <dbReference type="ARBA" id="ARBA00004571"/>
    </source>
</evidence>
<comment type="caution">
    <text evidence="10">The sequence shown here is derived from an EMBL/GenBank/DDBJ whole genome shotgun (WGS) entry which is preliminary data.</text>
</comment>
<keyword evidence="9" id="KW-0998">Cell outer membrane</keyword>
<evidence type="ECO:0000256" key="7">
    <source>
        <dbReference type="ARBA" id="ARBA00023114"/>
    </source>
</evidence>
<evidence type="ECO:0000313" key="11">
    <source>
        <dbReference type="Proteomes" id="UP000078407"/>
    </source>
</evidence>
<proteinExistence type="inferred from homology"/>
<organism evidence="10 11">
    <name type="scientific">Buttiauxella ferragutiae ATCC 51602</name>
    <dbReference type="NCBI Taxonomy" id="1354252"/>
    <lineage>
        <taxon>Bacteria</taxon>
        <taxon>Pseudomonadati</taxon>
        <taxon>Pseudomonadota</taxon>
        <taxon>Gammaproteobacteria</taxon>
        <taxon>Enterobacterales</taxon>
        <taxon>Enterobacteriaceae</taxon>
        <taxon>Buttiauxella</taxon>
    </lineage>
</organism>
<evidence type="ECO:0000256" key="4">
    <source>
        <dbReference type="ARBA" id="ARBA00022452"/>
    </source>
</evidence>
<evidence type="ECO:0000256" key="8">
    <source>
        <dbReference type="ARBA" id="ARBA00023136"/>
    </source>
</evidence>
<sequence>MNEAVGGSFQKNKLGRLGNEFDTYAEIGFGKELYNAGSQSVYIQTMINMYDGDSNSNNGDNPFGWENLNMQFRNFMGFDETTWVGIRQYNKYSIDANDYFFWNKTNVGGGIEKMSVGQGKLSIAALHRDIEEDNSMGADGDLDSVDIDDLVDSNQLELMYDSQPLWRGASLAVGYKYLNADASDEQIQHNNHDYSDGQTAMVMLQQQVFEKGINNTVVQYYADGSALQGVTFGAADTLNGTVKSGNGWAMRNYGVIPLAEDWDLSHAINYAAANDIERWDGKKGDGTTVSASAKVTYHWSDYTRTYVELGYFDDEKTVDGTNYERSGSKYTVAQALSFGRDKPELRLFASYFDSSTDNWDDTGNAFENGHSSDTWAVGLQANVFW</sequence>
<comment type="similarity">
    <text evidence="2">Belongs to the porin LamB (TC 1.B.3) family.</text>
</comment>
<keyword evidence="4" id="KW-1134">Transmembrane beta strand</keyword>
<comment type="subcellular location">
    <subcellularLocation>
        <location evidence="1">Cell outer membrane</location>
        <topology evidence="1">Multi-pass membrane protein</topology>
    </subcellularLocation>
</comment>
<dbReference type="InterPro" id="IPR003192">
    <property type="entry name" value="Porin_LamB"/>
</dbReference>
<keyword evidence="7" id="KW-0626">Porin</keyword>
<gene>
    <name evidence="10" type="ORF">M976_03111</name>
</gene>
<dbReference type="Pfam" id="PF02264">
    <property type="entry name" value="LamB"/>
    <property type="match status" value="1"/>
</dbReference>
<keyword evidence="11" id="KW-1185">Reference proteome</keyword>
<keyword evidence="3" id="KW-0813">Transport</keyword>
<keyword evidence="6" id="KW-0406">Ion transport</keyword>
<evidence type="ECO:0000256" key="2">
    <source>
        <dbReference type="ARBA" id="ARBA00007055"/>
    </source>
</evidence>
<dbReference type="Gene3D" id="2.40.170.10">
    <property type="entry name" value="Porin, LamB type"/>
    <property type="match status" value="1"/>
</dbReference>
<dbReference type="EMBL" id="LXEQ01000047">
    <property type="protein sequence ID" value="OAT26391.1"/>
    <property type="molecule type" value="Genomic_DNA"/>
</dbReference>
<reference evidence="10 11" key="1">
    <citation type="submission" date="2016-04" db="EMBL/GenBank/DDBJ databases">
        <title>ATOL: Assembling a taxonomically balanced genome-scale reconstruction of the evolutionary history of the Enterobacteriaceae.</title>
        <authorList>
            <person name="Plunkett G.III."/>
            <person name="Neeno-Eckwall E.C."/>
            <person name="Glasner J.D."/>
            <person name="Perna N.T."/>
        </authorList>
    </citation>
    <scope>NUCLEOTIDE SEQUENCE [LARGE SCALE GENOMIC DNA]</scope>
    <source>
        <strain evidence="10 11">ATCC 51602</strain>
    </source>
</reference>
<evidence type="ECO:0000313" key="10">
    <source>
        <dbReference type="EMBL" id="OAT26391.1"/>
    </source>
</evidence>
<protein>
    <submittedName>
        <fullName evidence="10">Maltoporin</fullName>
    </submittedName>
</protein>
<dbReference type="InterPro" id="IPR036998">
    <property type="entry name" value="Porin_LamB_sf"/>
</dbReference>
<dbReference type="PANTHER" id="PTHR38762">
    <property type="entry name" value="CRYPTIC OUTER MEMBRANE PORIN BGLH-RELATED"/>
    <property type="match status" value="1"/>
</dbReference>
<dbReference type="Proteomes" id="UP000078407">
    <property type="component" value="Unassembled WGS sequence"/>
</dbReference>
<evidence type="ECO:0000256" key="6">
    <source>
        <dbReference type="ARBA" id="ARBA00023065"/>
    </source>
</evidence>
<name>A0ABX2W664_9ENTR</name>
<accession>A0ABX2W664</accession>
<evidence type="ECO:0000256" key="9">
    <source>
        <dbReference type="ARBA" id="ARBA00023237"/>
    </source>
</evidence>
<keyword evidence="5" id="KW-0812">Transmembrane</keyword>
<dbReference type="InterPro" id="IPR050286">
    <property type="entry name" value="G_neg_Bact_CarbUptk_Porin"/>
</dbReference>
<dbReference type="SUPFAM" id="SSF56935">
    <property type="entry name" value="Porins"/>
    <property type="match status" value="1"/>
</dbReference>
<evidence type="ECO:0000256" key="3">
    <source>
        <dbReference type="ARBA" id="ARBA00022448"/>
    </source>
</evidence>
<evidence type="ECO:0000256" key="5">
    <source>
        <dbReference type="ARBA" id="ARBA00022692"/>
    </source>
</evidence>